<protein>
    <submittedName>
        <fullName evidence="3">Uncharacterized protein</fullName>
    </submittedName>
</protein>
<dbReference type="EnsemblPlants" id="AET3Gv20364600.4">
    <property type="protein sequence ID" value="AET3Gv20364600.4"/>
    <property type="gene ID" value="AET3Gv20364600"/>
</dbReference>
<reference evidence="4" key="1">
    <citation type="journal article" date="2014" name="Science">
        <title>Ancient hybridizations among the ancestral genomes of bread wheat.</title>
        <authorList>
            <consortium name="International Wheat Genome Sequencing Consortium,"/>
            <person name="Marcussen T."/>
            <person name="Sandve S.R."/>
            <person name="Heier L."/>
            <person name="Spannagl M."/>
            <person name="Pfeifer M."/>
            <person name="Jakobsen K.S."/>
            <person name="Wulff B.B."/>
            <person name="Steuernagel B."/>
            <person name="Mayer K.F."/>
            <person name="Olsen O.A."/>
        </authorList>
    </citation>
    <scope>NUCLEOTIDE SEQUENCE [LARGE SCALE GENOMIC DNA]</scope>
    <source>
        <strain evidence="4">cv. AL8/78</strain>
    </source>
</reference>
<proteinExistence type="predicted"/>
<accession>A0A453EJD6</accession>
<feature type="region of interest" description="Disordered" evidence="1">
    <location>
        <begin position="1"/>
        <end position="23"/>
    </location>
</feature>
<evidence type="ECO:0000313" key="4">
    <source>
        <dbReference type="Proteomes" id="UP000015105"/>
    </source>
</evidence>
<keyword evidence="2" id="KW-0812">Transmembrane</keyword>
<keyword evidence="4" id="KW-1185">Reference proteome</keyword>
<sequence>MSRFHLSCMSPTTTSQLSSSTSCATPALPRTRRCMLNNSSHLLLLNCLLCKLLACFLVGLFCLNGTILLEGMLSTLNFYLLQKFQSKH</sequence>
<dbReference type="PROSITE" id="PS51257">
    <property type="entry name" value="PROKAR_LIPOPROTEIN"/>
    <property type="match status" value="1"/>
</dbReference>
<feature type="transmembrane region" description="Helical" evidence="2">
    <location>
        <begin position="42"/>
        <end position="69"/>
    </location>
</feature>
<organism evidence="3 4">
    <name type="scientific">Aegilops tauschii subsp. strangulata</name>
    <name type="common">Goatgrass</name>
    <dbReference type="NCBI Taxonomy" id="200361"/>
    <lineage>
        <taxon>Eukaryota</taxon>
        <taxon>Viridiplantae</taxon>
        <taxon>Streptophyta</taxon>
        <taxon>Embryophyta</taxon>
        <taxon>Tracheophyta</taxon>
        <taxon>Spermatophyta</taxon>
        <taxon>Magnoliopsida</taxon>
        <taxon>Liliopsida</taxon>
        <taxon>Poales</taxon>
        <taxon>Poaceae</taxon>
        <taxon>BOP clade</taxon>
        <taxon>Pooideae</taxon>
        <taxon>Triticodae</taxon>
        <taxon>Triticeae</taxon>
        <taxon>Triticinae</taxon>
        <taxon>Aegilops</taxon>
    </lineage>
</organism>
<evidence type="ECO:0000313" key="3">
    <source>
        <dbReference type="EnsemblPlants" id="AET3Gv20364600.4"/>
    </source>
</evidence>
<reference evidence="3" key="3">
    <citation type="journal article" date="2017" name="Nature">
        <title>Genome sequence of the progenitor of the wheat D genome Aegilops tauschii.</title>
        <authorList>
            <person name="Luo M.C."/>
            <person name="Gu Y.Q."/>
            <person name="Puiu D."/>
            <person name="Wang H."/>
            <person name="Twardziok S.O."/>
            <person name="Deal K.R."/>
            <person name="Huo N."/>
            <person name="Zhu T."/>
            <person name="Wang L."/>
            <person name="Wang Y."/>
            <person name="McGuire P.E."/>
            <person name="Liu S."/>
            <person name="Long H."/>
            <person name="Ramasamy R.K."/>
            <person name="Rodriguez J.C."/>
            <person name="Van S.L."/>
            <person name="Yuan L."/>
            <person name="Wang Z."/>
            <person name="Xia Z."/>
            <person name="Xiao L."/>
            <person name="Anderson O.D."/>
            <person name="Ouyang S."/>
            <person name="Liang Y."/>
            <person name="Zimin A.V."/>
            <person name="Pertea G."/>
            <person name="Qi P."/>
            <person name="Bennetzen J.L."/>
            <person name="Dai X."/>
            <person name="Dawson M.W."/>
            <person name="Muller H.G."/>
            <person name="Kugler K."/>
            <person name="Rivarola-Duarte L."/>
            <person name="Spannagl M."/>
            <person name="Mayer K.F.X."/>
            <person name="Lu F.H."/>
            <person name="Bevan M.W."/>
            <person name="Leroy P."/>
            <person name="Li P."/>
            <person name="You F.M."/>
            <person name="Sun Q."/>
            <person name="Liu Z."/>
            <person name="Lyons E."/>
            <person name="Wicker T."/>
            <person name="Salzberg S.L."/>
            <person name="Devos K.M."/>
            <person name="Dvorak J."/>
        </authorList>
    </citation>
    <scope>NUCLEOTIDE SEQUENCE [LARGE SCALE GENOMIC DNA]</scope>
    <source>
        <strain evidence="3">cv. AL8/78</strain>
    </source>
</reference>
<name>A0A453EJD6_AEGTS</name>
<dbReference type="Gramene" id="AET3Gv20364600.4">
    <property type="protein sequence ID" value="AET3Gv20364600.4"/>
    <property type="gene ID" value="AET3Gv20364600"/>
</dbReference>
<dbReference type="AlphaFoldDB" id="A0A453EJD6"/>
<reference evidence="3" key="4">
    <citation type="submission" date="2019-03" db="UniProtKB">
        <authorList>
            <consortium name="EnsemblPlants"/>
        </authorList>
    </citation>
    <scope>IDENTIFICATION</scope>
</reference>
<evidence type="ECO:0000256" key="1">
    <source>
        <dbReference type="SAM" id="MobiDB-lite"/>
    </source>
</evidence>
<reference evidence="4" key="2">
    <citation type="journal article" date="2017" name="Nat. Plants">
        <title>The Aegilops tauschii genome reveals multiple impacts of transposons.</title>
        <authorList>
            <person name="Zhao G."/>
            <person name="Zou C."/>
            <person name="Li K."/>
            <person name="Wang K."/>
            <person name="Li T."/>
            <person name="Gao L."/>
            <person name="Zhang X."/>
            <person name="Wang H."/>
            <person name="Yang Z."/>
            <person name="Liu X."/>
            <person name="Jiang W."/>
            <person name="Mao L."/>
            <person name="Kong X."/>
            <person name="Jiao Y."/>
            <person name="Jia J."/>
        </authorList>
    </citation>
    <scope>NUCLEOTIDE SEQUENCE [LARGE SCALE GENOMIC DNA]</scope>
    <source>
        <strain evidence="4">cv. AL8/78</strain>
    </source>
</reference>
<reference evidence="3" key="5">
    <citation type="journal article" date="2021" name="G3 (Bethesda)">
        <title>Aegilops tauschii genome assembly Aet v5.0 features greater sequence contiguity and improved annotation.</title>
        <authorList>
            <person name="Wang L."/>
            <person name="Zhu T."/>
            <person name="Rodriguez J.C."/>
            <person name="Deal K.R."/>
            <person name="Dubcovsky J."/>
            <person name="McGuire P.E."/>
            <person name="Lux T."/>
            <person name="Spannagl M."/>
            <person name="Mayer K.F.X."/>
            <person name="Baldrich P."/>
            <person name="Meyers B.C."/>
            <person name="Huo N."/>
            <person name="Gu Y.Q."/>
            <person name="Zhou H."/>
            <person name="Devos K.M."/>
            <person name="Bennetzen J.L."/>
            <person name="Unver T."/>
            <person name="Budak H."/>
            <person name="Gulick P.J."/>
            <person name="Galiba G."/>
            <person name="Kalapos B."/>
            <person name="Nelson D.R."/>
            <person name="Li P."/>
            <person name="You F.M."/>
            <person name="Luo M.C."/>
            <person name="Dvorak J."/>
        </authorList>
    </citation>
    <scope>NUCLEOTIDE SEQUENCE [LARGE SCALE GENOMIC DNA]</scope>
    <source>
        <strain evidence="3">cv. AL8/78</strain>
    </source>
</reference>
<keyword evidence="2" id="KW-1133">Transmembrane helix</keyword>
<evidence type="ECO:0000256" key="2">
    <source>
        <dbReference type="SAM" id="Phobius"/>
    </source>
</evidence>
<feature type="compositionally biased region" description="Low complexity" evidence="1">
    <location>
        <begin position="10"/>
        <end position="23"/>
    </location>
</feature>
<dbReference type="Proteomes" id="UP000015105">
    <property type="component" value="Chromosome 3D"/>
</dbReference>
<keyword evidence="2" id="KW-0472">Membrane</keyword>